<comment type="caution">
    <text evidence="1">The sequence shown here is derived from an EMBL/GenBank/DDBJ whole genome shotgun (WGS) entry which is preliminary data.</text>
</comment>
<proteinExistence type="predicted"/>
<dbReference type="AlphaFoldDB" id="A0A540X793"/>
<reference evidence="1 2" key="1">
    <citation type="submission" date="2019-06" db="EMBL/GenBank/DDBJ databases">
        <authorList>
            <person name="Livingstone P."/>
            <person name="Whitworth D."/>
        </authorList>
    </citation>
    <scope>NUCLEOTIDE SEQUENCE [LARGE SCALE GENOMIC DNA]</scope>
    <source>
        <strain evidence="1 2">AM401</strain>
    </source>
</reference>
<organism evidence="1 2">
    <name type="scientific">Myxococcus llanfairpwllgwyngyllgogerychwyrndrobwllllantysiliogogogochensis</name>
    <dbReference type="NCBI Taxonomy" id="2590453"/>
    <lineage>
        <taxon>Bacteria</taxon>
        <taxon>Pseudomonadati</taxon>
        <taxon>Myxococcota</taxon>
        <taxon>Myxococcia</taxon>
        <taxon>Myxococcales</taxon>
        <taxon>Cystobacterineae</taxon>
        <taxon>Myxococcaceae</taxon>
        <taxon>Myxococcus</taxon>
    </lineage>
</organism>
<evidence type="ECO:0000313" key="2">
    <source>
        <dbReference type="Proteomes" id="UP000315369"/>
    </source>
</evidence>
<dbReference type="OrthoDB" id="5379593at2"/>
<evidence type="ECO:0000313" key="1">
    <source>
        <dbReference type="EMBL" id="TQF17137.1"/>
    </source>
</evidence>
<gene>
    <name evidence="1" type="ORF">FJV41_04960</name>
</gene>
<protein>
    <submittedName>
        <fullName evidence="1">MxcI</fullName>
    </submittedName>
</protein>
<sequence>MHRGALRIGKGGFSKGLVACAALFLSACGDDEPTLPGGPGGGEEGALYLVHSAVETNGSRMNYFTLVDSLDEPKTLDYSKSLELPGRPRLYAAKGVGFFAIGAGESPTITRYEVKDGALTPGASISFQNLGVKRMGAQAVHFVSATKAYYKDDAQGQIIVWNPAEMAVEKTLALPAEFTKAGYVTGLSQWATREGEAFFAVGWSTSTYDTVLPGSVLVRIDTATDALSWSSDERCRDLTKTGRQGDTLYFFSGVINGLGYAVKGAQDAGQQDCFLRIPAGQQTFDTGFVGSVASALGENKVGTIIALTENGTAWLQVADTTITPSAPGTTYSEWYSKGWSWWQVPLATLSAPSRVDSAPGAYSGFTLTSGSSFFVSQSAATYSTSTLMELSSGAPKPSISFPGFVLDVARIR</sequence>
<dbReference type="RefSeq" id="WP_141641231.1">
    <property type="nucleotide sequence ID" value="NZ_VIFM01000012.1"/>
</dbReference>
<dbReference type="EMBL" id="VIFM01000012">
    <property type="protein sequence ID" value="TQF17137.1"/>
    <property type="molecule type" value="Genomic_DNA"/>
</dbReference>
<name>A0A540X793_9BACT</name>
<keyword evidence="2" id="KW-1185">Reference proteome</keyword>
<accession>A0A540X793</accession>
<dbReference type="Proteomes" id="UP000315369">
    <property type="component" value="Unassembled WGS sequence"/>
</dbReference>
<dbReference type="PROSITE" id="PS51257">
    <property type="entry name" value="PROKAR_LIPOPROTEIN"/>
    <property type="match status" value="1"/>
</dbReference>